<organism evidence="7 8">
    <name type="scientific">Candidatus Microbacterium phytovorans</name>
    <dbReference type="NCBI Taxonomy" id="3121374"/>
    <lineage>
        <taxon>Bacteria</taxon>
        <taxon>Bacillati</taxon>
        <taxon>Actinomycetota</taxon>
        <taxon>Actinomycetes</taxon>
        <taxon>Micrococcales</taxon>
        <taxon>Microbacteriaceae</taxon>
        <taxon>Microbacterium</taxon>
    </lineage>
</organism>
<accession>A0AAJ5W660</accession>
<evidence type="ECO:0000256" key="4">
    <source>
        <dbReference type="ARBA" id="ARBA00023125"/>
    </source>
</evidence>
<keyword evidence="5" id="KW-0804">Transcription</keyword>
<dbReference type="InterPro" id="IPR007627">
    <property type="entry name" value="RNA_pol_sigma70_r2"/>
</dbReference>
<evidence type="ECO:0000256" key="5">
    <source>
        <dbReference type="ARBA" id="ARBA00023163"/>
    </source>
</evidence>
<dbReference type="NCBIfam" id="TIGR02937">
    <property type="entry name" value="sigma70-ECF"/>
    <property type="match status" value="1"/>
</dbReference>
<dbReference type="InterPro" id="IPR036388">
    <property type="entry name" value="WH-like_DNA-bd_sf"/>
</dbReference>
<evidence type="ECO:0000256" key="2">
    <source>
        <dbReference type="ARBA" id="ARBA00023015"/>
    </source>
</evidence>
<protein>
    <submittedName>
        <fullName evidence="7">Sigma-70 family RNA polymerase sigma factor</fullName>
    </submittedName>
</protein>
<comment type="similarity">
    <text evidence="1">Belongs to the sigma-70 factor family. ECF subfamily.</text>
</comment>
<dbReference type="PANTHER" id="PTHR43133:SF8">
    <property type="entry name" value="RNA POLYMERASE SIGMA FACTOR HI_1459-RELATED"/>
    <property type="match status" value="1"/>
</dbReference>
<proteinExistence type="inferred from homology"/>
<evidence type="ECO:0000256" key="3">
    <source>
        <dbReference type="ARBA" id="ARBA00023082"/>
    </source>
</evidence>
<evidence type="ECO:0000313" key="7">
    <source>
        <dbReference type="EMBL" id="WEK14955.1"/>
    </source>
</evidence>
<dbReference type="InterPro" id="IPR013324">
    <property type="entry name" value="RNA_pol_sigma_r3/r4-like"/>
</dbReference>
<dbReference type="Gene3D" id="1.10.1740.10">
    <property type="match status" value="1"/>
</dbReference>
<name>A0AAJ5W660_9MICO</name>
<evidence type="ECO:0000256" key="1">
    <source>
        <dbReference type="ARBA" id="ARBA00010641"/>
    </source>
</evidence>
<dbReference type="InterPro" id="IPR014284">
    <property type="entry name" value="RNA_pol_sigma-70_dom"/>
</dbReference>
<dbReference type="PANTHER" id="PTHR43133">
    <property type="entry name" value="RNA POLYMERASE ECF-TYPE SIGMA FACTO"/>
    <property type="match status" value="1"/>
</dbReference>
<sequence length="243" mass="26423">MRTTTTAERLGEETDSHTDAEATAAIGDYYAANRGLLQGFARKLAGDLLDPHDLLAEALASAVGRAASGSDIANIGAYLFAAMRNRMKDELRSARSRTVPLDGEGVRADADVFREVDVFHERALVRRALRTLPADQQRVLVHVAVAGARARELTAELDRPAPAIHALVYRAKAGLRRAIVREMLVWGDPPAACVRFADTLPDIFPLALADVVGVARFTHLARCARCRAAWTRLDELARGFDDA</sequence>
<dbReference type="GO" id="GO:0006352">
    <property type="term" value="P:DNA-templated transcription initiation"/>
    <property type="evidence" value="ECO:0007669"/>
    <property type="project" value="InterPro"/>
</dbReference>
<evidence type="ECO:0000259" key="6">
    <source>
        <dbReference type="Pfam" id="PF04542"/>
    </source>
</evidence>
<feature type="domain" description="RNA polymerase sigma-70 region 2" evidence="6">
    <location>
        <begin position="30"/>
        <end position="96"/>
    </location>
</feature>
<reference evidence="7" key="1">
    <citation type="submission" date="2023-03" db="EMBL/GenBank/DDBJ databases">
        <title>Andean soil-derived lignocellulolytic bacterial consortium as a source of novel taxa and putative plastic-active enzymes.</title>
        <authorList>
            <person name="Diaz-Garcia L."/>
            <person name="Chuvochina M."/>
            <person name="Feuerriegel G."/>
            <person name="Bunk B."/>
            <person name="Sproer C."/>
            <person name="Streit W.R."/>
            <person name="Rodriguez L.M."/>
            <person name="Overmann J."/>
            <person name="Jimenez D.J."/>
        </authorList>
    </citation>
    <scope>NUCLEOTIDE SEQUENCE</scope>
    <source>
        <strain evidence="7">MAG 4610</strain>
    </source>
</reference>
<keyword evidence="3" id="KW-0731">Sigma factor</keyword>
<dbReference type="GO" id="GO:0016987">
    <property type="term" value="F:sigma factor activity"/>
    <property type="evidence" value="ECO:0007669"/>
    <property type="project" value="UniProtKB-KW"/>
</dbReference>
<dbReference type="GO" id="GO:0003677">
    <property type="term" value="F:DNA binding"/>
    <property type="evidence" value="ECO:0007669"/>
    <property type="project" value="UniProtKB-KW"/>
</dbReference>
<dbReference type="Gene3D" id="1.10.10.10">
    <property type="entry name" value="Winged helix-like DNA-binding domain superfamily/Winged helix DNA-binding domain"/>
    <property type="match status" value="1"/>
</dbReference>
<dbReference type="EMBL" id="CP119321">
    <property type="protein sequence ID" value="WEK14955.1"/>
    <property type="molecule type" value="Genomic_DNA"/>
</dbReference>
<dbReference type="AlphaFoldDB" id="A0AAJ5W660"/>
<keyword evidence="2" id="KW-0805">Transcription regulation</keyword>
<dbReference type="SUPFAM" id="SSF88659">
    <property type="entry name" value="Sigma3 and sigma4 domains of RNA polymerase sigma factors"/>
    <property type="match status" value="1"/>
</dbReference>
<keyword evidence="4" id="KW-0238">DNA-binding</keyword>
<evidence type="ECO:0000313" key="8">
    <source>
        <dbReference type="Proteomes" id="UP001213972"/>
    </source>
</evidence>
<dbReference type="Pfam" id="PF04542">
    <property type="entry name" value="Sigma70_r2"/>
    <property type="match status" value="1"/>
</dbReference>
<gene>
    <name evidence="7" type="ORF">P0Y48_07140</name>
</gene>
<dbReference type="Proteomes" id="UP001213972">
    <property type="component" value="Chromosome"/>
</dbReference>
<dbReference type="InterPro" id="IPR039425">
    <property type="entry name" value="RNA_pol_sigma-70-like"/>
</dbReference>
<dbReference type="SUPFAM" id="SSF88946">
    <property type="entry name" value="Sigma2 domain of RNA polymerase sigma factors"/>
    <property type="match status" value="1"/>
</dbReference>
<dbReference type="InterPro" id="IPR013325">
    <property type="entry name" value="RNA_pol_sigma_r2"/>
</dbReference>